<accession>C6HZG3</accession>
<proteinExistence type="predicted"/>
<evidence type="ECO:0000313" key="2">
    <source>
        <dbReference type="Proteomes" id="UP000009374"/>
    </source>
</evidence>
<organism evidence="1 2">
    <name type="scientific">Leptospirillum ferrodiazotrophum</name>
    <dbReference type="NCBI Taxonomy" id="412449"/>
    <lineage>
        <taxon>Bacteria</taxon>
        <taxon>Pseudomonadati</taxon>
        <taxon>Nitrospirota</taxon>
        <taxon>Nitrospiria</taxon>
        <taxon>Nitrospirales</taxon>
        <taxon>Nitrospiraceae</taxon>
        <taxon>Leptospirillum</taxon>
    </lineage>
</organism>
<name>C6HZG3_9BACT</name>
<dbReference type="AlphaFoldDB" id="C6HZG3"/>
<sequence length="448" mass="49922">MGKRGGGCSSLHHTWDTKSGGDFLEWAERNLDDALFPSMLMPVIEKAFESLFPLSGEGPADSGVTAAMIFHRELGIVLHSESSRRLLPKASLGTGWEEVAKTVREALPLEYRPEVERVLKTREAFSGAYPLLPDRIEEWEGLFLWSLPFEGGQVLVLRAGSLEAALSRHQDFSLRSEKMEKSLSPLLAQWMLDGTCEVFWSRILTNVGTDFQPVPGHLSPEWVRTVPLSGSDSPRVFWGEYLKTPGQGWKRSVRLLPPGLTPRRHRRSALGDKGKTLEVPVDLWGLYHLGTVHLSADLLRTLDSRELLFRLREARRLALRSLYRHLIYPGPLSFLLRWNPEANSFDLSLLKDLPSFAGEESLGNAVMTVRLESRGLLSSLERSLRPADLVFAEGARAASRTIFLSGCDPAMARSAVLPRILAIEGIEERNIGEIRSLADTINAAPSRT</sequence>
<gene>
    <name evidence="1" type="ORF">UBAL3_95320020</name>
</gene>
<dbReference type="EMBL" id="GG693882">
    <property type="protein sequence ID" value="EES51985.1"/>
    <property type="molecule type" value="Genomic_DNA"/>
</dbReference>
<dbReference type="Proteomes" id="UP000009374">
    <property type="component" value="Unassembled WGS sequence"/>
</dbReference>
<protein>
    <submittedName>
        <fullName evidence="1">Uncharacterized protein</fullName>
    </submittedName>
</protein>
<keyword evidence="2" id="KW-1185">Reference proteome</keyword>
<reference evidence="1 2" key="1">
    <citation type="journal article" date="2009" name="Appl. Environ. Microbiol.">
        <title>Community genomic and proteomic analyses of chemoautotrophic iron-oxidizing "Leptospirillum rubarum" (Group II) and "Leptospirillum ferrodiazotrophum" (Group III) bacteria in acid mine drainage biofilms.</title>
        <authorList>
            <person name="Goltsman D.S."/>
            <person name="Denef V.J."/>
            <person name="Singer S.W."/>
            <person name="VerBerkmoes N.C."/>
            <person name="Lefsrud M."/>
            <person name="Mueller R.S."/>
            <person name="Dick G.J."/>
            <person name="Sun C.L."/>
            <person name="Wheeler K.E."/>
            <person name="Zemla A."/>
            <person name="Baker B.J."/>
            <person name="Hauser L."/>
            <person name="Land M."/>
            <person name="Shah M.B."/>
            <person name="Thelen M.P."/>
            <person name="Hettich R.L."/>
            <person name="Banfield J.F."/>
        </authorList>
    </citation>
    <scope>NUCLEOTIDE SEQUENCE [LARGE SCALE GENOMIC DNA]</scope>
</reference>
<evidence type="ECO:0000313" key="1">
    <source>
        <dbReference type="EMBL" id="EES51985.1"/>
    </source>
</evidence>